<dbReference type="EMBL" id="AJLO02000024">
    <property type="protein sequence ID" value="KOE98951.1"/>
    <property type="molecule type" value="Genomic_DNA"/>
</dbReference>
<dbReference type="OrthoDB" id="6933666at2"/>
<dbReference type="Proteomes" id="UP000036890">
    <property type="component" value="Unassembled WGS sequence"/>
</dbReference>
<accession>A0A0L8A9P2</accession>
<organism evidence="2 3">
    <name type="scientific">Stenotrophomonas geniculata N1</name>
    <dbReference type="NCBI Taxonomy" id="1167641"/>
    <lineage>
        <taxon>Bacteria</taxon>
        <taxon>Pseudomonadati</taxon>
        <taxon>Pseudomonadota</taxon>
        <taxon>Gammaproteobacteria</taxon>
        <taxon>Lysobacterales</taxon>
        <taxon>Lysobacteraceae</taxon>
        <taxon>Stenotrophomonas</taxon>
    </lineage>
</organism>
<dbReference type="InterPro" id="IPR037883">
    <property type="entry name" value="Knr4/Smi1-like_sf"/>
</dbReference>
<dbReference type="Pfam" id="PF09346">
    <property type="entry name" value="SMI1_KNR4"/>
    <property type="match status" value="1"/>
</dbReference>
<dbReference type="SUPFAM" id="SSF160631">
    <property type="entry name" value="SMI1/KNR4-like"/>
    <property type="match status" value="1"/>
</dbReference>
<name>A0A0L8A9P2_9GAMM</name>
<reference evidence="2 3" key="1">
    <citation type="journal article" date="2012" name="J. Bacteriol.">
        <title>Genome sequence of a novel nicotine-degrading strain, Pseudomonas geniculata N1.</title>
        <authorList>
            <person name="Tang H."/>
            <person name="Yu H."/>
            <person name="Tai C."/>
            <person name="Huang K."/>
            <person name="Liu Y."/>
            <person name="Wang L."/>
            <person name="Yao Y."/>
            <person name="Wu G."/>
            <person name="Xu P."/>
        </authorList>
    </citation>
    <scope>NUCLEOTIDE SEQUENCE [LARGE SCALE GENOMIC DNA]</scope>
    <source>
        <strain evidence="2 3">N1</strain>
    </source>
</reference>
<sequence>MNLVDRFLSGLIPRLPADDAPQWAHVQGASAEDLQRLRAQWPQVPDSLVELLSRVDGTHFREYPDGEVCVLMLGSDVEDGGYPYYLRSVAQIFEDQQQWDDSIRSIYEEWLDDEPEILGEGIDADLPMNRRLCFSQCMNNGGTSMLYLDFDPAPGGTVGQVVRYLHDPDSYAVIAPSFDVYLQELIDRDYAFIDQDDD</sequence>
<gene>
    <name evidence="2" type="ORF">W7K_11180</name>
</gene>
<comment type="caution">
    <text evidence="2">The sequence shown here is derived from an EMBL/GenBank/DDBJ whole genome shotgun (WGS) entry which is preliminary data.</text>
</comment>
<protein>
    <submittedName>
        <fullName evidence="2">Cell wall assembly protein</fullName>
    </submittedName>
</protein>
<evidence type="ECO:0000313" key="2">
    <source>
        <dbReference type="EMBL" id="KOE98951.1"/>
    </source>
</evidence>
<dbReference type="RefSeq" id="WP_029379876.1">
    <property type="nucleotide sequence ID" value="NZ_AJLO02000024.1"/>
</dbReference>
<dbReference type="AlphaFoldDB" id="A0A0L8A9P2"/>
<proteinExistence type="predicted"/>
<dbReference type="SMART" id="SM00860">
    <property type="entry name" value="SMI1_KNR4"/>
    <property type="match status" value="1"/>
</dbReference>
<evidence type="ECO:0000313" key="3">
    <source>
        <dbReference type="Proteomes" id="UP000036890"/>
    </source>
</evidence>
<dbReference type="InterPro" id="IPR018958">
    <property type="entry name" value="Knr4/Smi1-like_dom"/>
</dbReference>
<evidence type="ECO:0000259" key="1">
    <source>
        <dbReference type="SMART" id="SM00860"/>
    </source>
</evidence>
<feature type="domain" description="Knr4/Smi1-like" evidence="1">
    <location>
        <begin position="28"/>
        <end position="184"/>
    </location>
</feature>